<protein>
    <submittedName>
        <fullName evidence="1">Uncharacterized protein</fullName>
    </submittedName>
</protein>
<name>A0AAN9JZW3_CANGL</name>
<reference evidence="1 2" key="1">
    <citation type="submission" date="2024-01" db="EMBL/GenBank/DDBJ databases">
        <title>The genomes of 5 underutilized Papilionoideae crops provide insights into root nodulation and disease resistanc.</title>
        <authorList>
            <person name="Jiang F."/>
        </authorList>
    </citation>
    <scope>NUCLEOTIDE SEQUENCE [LARGE SCALE GENOMIC DNA]</scope>
    <source>
        <strain evidence="1">LVBAO_FW01</strain>
        <tissue evidence="1">Leaves</tissue>
    </source>
</reference>
<evidence type="ECO:0000313" key="2">
    <source>
        <dbReference type="Proteomes" id="UP001367508"/>
    </source>
</evidence>
<keyword evidence="2" id="KW-1185">Reference proteome</keyword>
<organism evidence="1 2">
    <name type="scientific">Canavalia gladiata</name>
    <name type="common">Sword bean</name>
    <name type="synonym">Dolichos gladiatus</name>
    <dbReference type="NCBI Taxonomy" id="3824"/>
    <lineage>
        <taxon>Eukaryota</taxon>
        <taxon>Viridiplantae</taxon>
        <taxon>Streptophyta</taxon>
        <taxon>Embryophyta</taxon>
        <taxon>Tracheophyta</taxon>
        <taxon>Spermatophyta</taxon>
        <taxon>Magnoliopsida</taxon>
        <taxon>eudicotyledons</taxon>
        <taxon>Gunneridae</taxon>
        <taxon>Pentapetalae</taxon>
        <taxon>rosids</taxon>
        <taxon>fabids</taxon>
        <taxon>Fabales</taxon>
        <taxon>Fabaceae</taxon>
        <taxon>Papilionoideae</taxon>
        <taxon>50 kb inversion clade</taxon>
        <taxon>NPAAA clade</taxon>
        <taxon>indigoferoid/millettioid clade</taxon>
        <taxon>Phaseoleae</taxon>
        <taxon>Canavalia</taxon>
    </lineage>
</organism>
<evidence type="ECO:0000313" key="1">
    <source>
        <dbReference type="EMBL" id="KAK7306997.1"/>
    </source>
</evidence>
<gene>
    <name evidence="1" type="ORF">VNO77_39670</name>
</gene>
<accession>A0AAN9JZW3</accession>
<sequence length="103" mass="11769">MGTKKELDGKQLRNGKRGWCELRSLEELMDGKFNVNLRSLIVMWKVCDAILQASFNVLLGFDFHSCYQFKVGVEKPVLNCIIYSTKSGHSSISMKSRIHIRTS</sequence>
<dbReference type="EMBL" id="JAYMYQ010000010">
    <property type="protein sequence ID" value="KAK7306997.1"/>
    <property type="molecule type" value="Genomic_DNA"/>
</dbReference>
<dbReference type="Proteomes" id="UP001367508">
    <property type="component" value="Unassembled WGS sequence"/>
</dbReference>
<dbReference type="AlphaFoldDB" id="A0AAN9JZW3"/>
<comment type="caution">
    <text evidence="1">The sequence shown here is derived from an EMBL/GenBank/DDBJ whole genome shotgun (WGS) entry which is preliminary data.</text>
</comment>
<proteinExistence type="predicted"/>